<evidence type="ECO:0000313" key="3">
    <source>
        <dbReference type="Proteomes" id="UP000006671"/>
    </source>
</evidence>
<proteinExistence type="predicted"/>
<accession>D2VDM1</accession>
<dbReference type="SMART" id="SM00327">
    <property type="entry name" value="VWA"/>
    <property type="match status" value="1"/>
</dbReference>
<dbReference type="InterPro" id="IPR002035">
    <property type="entry name" value="VWF_A"/>
</dbReference>
<dbReference type="InParanoid" id="D2VDM1"/>
<dbReference type="eggNOG" id="ENOG502RRKH">
    <property type="taxonomic scope" value="Eukaryota"/>
</dbReference>
<gene>
    <name evidence="2" type="ORF">NAEGRDRAFT_66969</name>
</gene>
<dbReference type="Gene3D" id="3.40.50.410">
    <property type="entry name" value="von Willebrand factor, type A domain"/>
    <property type="match status" value="1"/>
</dbReference>
<dbReference type="KEGG" id="ngr:NAEGRDRAFT_66969"/>
<evidence type="ECO:0000313" key="2">
    <source>
        <dbReference type="EMBL" id="EFC45025.1"/>
    </source>
</evidence>
<organism evidence="3">
    <name type="scientific">Naegleria gruberi</name>
    <name type="common">Amoeba</name>
    <dbReference type="NCBI Taxonomy" id="5762"/>
    <lineage>
        <taxon>Eukaryota</taxon>
        <taxon>Discoba</taxon>
        <taxon>Heterolobosea</taxon>
        <taxon>Tetramitia</taxon>
        <taxon>Eutetramitia</taxon>
        <taxon>Vahlkampfiidae</taxon>
        <taxon>Naegleria</taxon>
    </lineage>
</organism>
<dbReference type="InterPro" id="IPR036465">
    <property type="entry name" value="vWFA_dom_sf"/>
</dbReference>
<protein>
    <submittedName>
        <fullName evidence="2">Predicted protein</fullName>
    </submittedName>
</protein>
<dbReference type="SUPFAM" id="SSF53300">
    <property type="entry name" value="vWA-like"/>
    <property type="match status" value="1"/>
</dbReference>
<dbReference type="VEuPathDB" id="AmoebaDB:NAEGRDRAFT_66969"/>
<reference evidence="2 3" key="1">
    <citation type="journal article" date="2010" name="Cell">
        <title>The genome of Naegleria gruberi illuminates early eukaryotic versatility.</title>
        <authorList>
            <person name="Fritz-Laylin L.K."/>
            <person name="Prochnik S.E."/>
            <person name="Ginger M.L."/>
            <person name="Dacks J.B."/>
            <person name="Carpenter M.L."/>
            <person name="Field M.C."/>
            <person name="Kuo A."/>
            <person name="Paredez A."/>
            <person name="Chapman J."/>
            <person name="Pham J."/>
            <person name="Shu S."/>
            <person name="Neupane R."/>
            <person name="Cipriano M."/>
            <person name="Mancuso J."/>
            <person name="Tu H."/>
            <person name="Salamov A."/>
            <person name="Lindquist E."/>
            <person name="Shapiro H."/>
            <person name="Lucas S."/>
            <person name="Grigoriev I.V."/>
            <person name="Cande W.Z."/>
            <person name="Fulton C."/>
            <person name="Rokhsar D.S."/>
            <person name="Dawson S.C."/>
        </authorList>
    </citation>
    <scope>NUCLEOTIDE SEQUENCE [LARGE SCALE GENOMIC DNA]</scope>
    <source>
        <strain evidence="2 3">NEG-M</strain>
    </source>
</reference>
<dbReference type="AlphaFoldDB" id="D2VDM1"/>
<dbReference type="RefSeq" id="XP_002677769.1">
    <property type="nucleotide sequence ID" value="XM_002677723.1"/>
</dbReference>
<dbReference type="Pfam" id="PF00092">
    <property type="entry name" value="VWA"/>
    <property type="match status" value="1"/>
</dbReference>
<dbReference type="Proteomes" id="UP000006671">
    <property type="component" value="Unassembled WGS sequence"/>
</dbReference>
<dbReference type="EMBL" id="GG738865">
    <property type="protein sequence ID" value="EFC45025.1"/>
    <property type="molecule type" value="Genomic_DNA"/>
</dbReference>
<dbReference type="CDD" id="cd00198">
    <property type="entry name" value="vWFA"/>
    <property type="match status" value="1"/>
</dbReference>
<evidence type="ECO:0000259" key="1">
    <source>
        <dbReference type="PROSITE" id="PS50234"/>
    </source>
</evidence>
<dbReference type="PROSITE" id="PS50234">
    <property type="entry name" value="VWFA"/>
    <property type="match status" value="1"/>
</dbReference>
<dbReference type="OrthoDB" id="10006997at2759"/>
<dbReference type="GeneID" id="8850245"/>
<name>D2VDM1_NAEGR</name>
<keyword evidence="3" id="KW-1185">Reference proteome</keyword>
<feature type="domain" description="VWFA" evidence="1">
    <location>
        <begin position="40"/>
        <end position="215"/>
    </location>
</feature>
<sequence length="754" mass="85798">MSSSKQSDNNNIETRQYEIDDSITCLQFDLISNIQRKEKQIVIALDVSGSMRGQGIDQAKIAISNLFEQVVDIPDVVLIAYDTSAELYDLRKKPAETRQSTLEQIQAGGGTDFTCVFEAISKLDMFNSQSEVAILFFTDGQDGSSHKREKAIEQMKKVLETKTQSFEFHTIGFTSSHDVALLTQITQLGSVQGTFQYVKDANEINQSMENLIGLLTSNSSVGILSIKDDGNQVEKTMRVSFTSQEQEGRYRGYAFIEKKPEDSFTYSIELFSKVVNIVPLANQNDQSDKNDPTLIKIIIKYIEKSLLEITTNISSNTPKETLNEFFNKGKKLQDKLAIITLNIQRMKNRILRRDLYDFRNTIHETLVKFNEILSSAMIGNFSNDKLATLNDIAYRSVTNQCLKKKLDMRKQENASIFKDSETVIEQYVNEMNFEELNEKYNESIEKYGTCIISCQNWLEALQDRDCLCLALDVIRPENAIKDPSLVEIKSVSATMMTAESFLDSVLFSLENTNDQISVHGGFSGQSGTVLTGTAKENISGVLPLYINEEHWKVAKEKMKSILGYVATLEPLGYMKEQLETIPFLVLVKAVLSYSQGKSEFSKHQLQIILETCSKVLEELNEYDSINQKLLNYNQDVNVRFQDSIPKNQIFLATVLCSIIGGKVSSTSINWKLFFQNIMEEDLRRSSSILERNSFSEKDMCEMLQLDEIIDSQIEIVKKKMFQNKKETSENQYISKMKQLLEATAQEEEQIVNFR</sequence>